<accession>A0A1I3PCE4</accession>
<proteinExistence type="predicted"/>
<dbReference type="EMBL" id="FORO01000017">
    <property type="protein sequence ID" value="SFJ19142.1"/>
    <property type="molecule type" value="Genomic_DNA"/>
</dbReference>
<evidence type="ECO:0000313" key="1">
    <source>
        <dbReference type="EMBL" id="SFJ19142.1"/>
    </source>
</evidence>
<dbReference type="AlphaFoldDB" id="A0A1I3PCE4"/>
<feature type="non-terminal residue" evidence="1">
    <location>
        <position position="75"/>
    </location>
</feature>
<reference evidence="1 2" key="1">
    <citation type="submission" date="2016-10" db="EMBL/GenBank/DDBJ databases">
        <authorList>
            <person name="de Groot N.N."/>
        </authorList>
    </citation>
    <scope>NUCLEOTIDE SEQUENCE [LARGE SCALE GENOMIC DNA]</scope>
    <source>
        <strain evidence="1 2">SP2</strain>
    </source>
</reference>
<organism evidence="1 2">
    <name type="scientific">Natronobacterium gregoryi</name>
    <dbReference type="NCBI Taxonomy" id="44930"/>
    <lineage>
        <taxon>Archaea</taxon>
        <taxon>Methanobacteriati</taxon>
        <taxon>Methanobacteriota</taxon>
        <taxon>Stenosarchaea group</taxon>
        <taxon>Halobacteria</taxon>
        <taxon>Halobacteriales</taxon>
        <taxon>Natrialbaceae</taxon>
        <taxon>Natronobacterium</taxon>
    </lineage>
</organism>
<name>A0A1I3PCE4_9EURY</name>
<dbReference type="Proteomes" id="UP000182829">
    <property type="component" value="Unassembled WGS sequence"/>
</dbReference>
<dbReference type="RefSeq" id="WP_217639521.1">
    <property type="nucleotide sequence ID" value="NZ_FORO01000017.1"/>
</dbReference>
<evidence type="ECO:0000313" key="2">
    <source>
        <dbReference type="Proteomes" id="UP000182829"/>
    </source>
</evidence>
<protein>
    <submittedName>
        <fullName evidence="1">Uncharacterized protein</fullName>
    </submittedName>
</protein>
<sequence>MPTHVTLWQFTEQGVESIRGDLLLAVNGEASHGTVPLGWDICWSLLWRRLLVTHSAVLRMVFSASFPGFRYTRRR</sequence>
<dbReference type="OrthoDB" id="386184at2157"/>
<gene>
    <name evidence="1" type="ORF">SAMN05443661_1171</name>
</gene>